<evidence type="ECO:0000259" key="2">
    <source>
        <dbReference type="SMART" id="SM00458"/>
    </source>
</evidence>
<dbReference type="Gene3D" id="2.80.10.50">
    <property type="match status" value="1"/>
</dbReference>
<dbReference type="OrthoDB" id="6770063at2759"/>
<feature type="non-terminal residue" evidence="3">
    <location>
        <position position="325"/>
    </location>
</feature>
<protein>
    <recommendedName>
        <fullName evidence="2">Ricin B lectin domain-containing protein</fullName>
    </recommendedName>
</protein>
<dbReference type="InterPro" id="IPR035992">
    <property type="entry name" value="Ricin_B-like_lectins"/>
</dbReference>
<dbReference type="AlphaFoldDB" id="A0A9W8J745"/>
<dbReference type="InterPro" id="IPR000772">
    <property type="entry name" value="Ricin_B_lectin"/>
</dbReference>
<dbReference type="PROSITE" id="PS50231">
    <property type="entry name" value="RICIN_B_LECTIN"/>
    <property type="match status" value="1"/>
</dbReference>
<name>A0A9W8J745_9AGAR</name>
<dbReference type="CDD" id="cd00161">
    <property type="entry name" value="beta-trefoil_Ricin-like"/>
    <property type="match status" value="1"/>
</dbReference>
<dbReference type="SUPFAM" id="SSF50370">
    <property type="entry name" value="Ricin B-like lectins"/>
    <property type="match status" value="1"/>
</dbReference>
<evidence type="ECO:0000313" key="4">
    <source>
        <dbReference type="Proteomes" id="UP001140091"/>
    </source>
</evidence>
<organism evidence="3 4">
    <name type="scientific">Candolleomyces eurysporus</name>
    <dbReference type="NCBI Taxonomy" id="2828524"/>
    <lineage>
        <taxon>Eukaryota</taxon>
        <taxon>Fungi</taxon>
        <taxon>Dikarya</taxon>
        <taxon>Basidiomycota</taxon>
        <taxon>Agaricomycotina</taxon>
        <taxon>Agaricomycetes</taxon>
        <taxon>Agaricomycetidae</taxon>
        <taxon>Agaricales</taxon>
        <taxon>Agaricineae</taxon>
        <taxon>Psathyrellaceae</taxon>
        <taxon>Candolleomyces</taxon>
    </lineage>
</organism>
<evidence type="ECO:0000313" key="3">
    <source>
        <dbReference type="EMBL" id="KAJ2925660.1"/>
    </source>
</evidence>
<dbReference type="EMBL" id="JANBPK010001135">
    <property type="protein sequence ID" value="KAJ2925660.1"/>
    <property type="molecule type" value="Genomic_DNA"/>
</dbReference>
<comment type="caution">
    <text evidence="3">The sequence shown here is derived from an EMBL/GenBank/DDBJ whole genome shotgun (WGS) entry which is preliminary data.</text>
</comment>
<dbReference type="InterPro" id="IPR037176">
    <property type="entry name" value="Osmotin/thaumatin-like_sf"/>
</dbReference>
<dbReference type="SMART" id="SM00458">
    <property type="entry name" value="RICIN"/>
    <property type="match status" value="1"/>
</dbReference>
<gene>
    <name evidence="3" type="ORF">H1R20_g11429</name>
</gene>
<feature type="compositionally biased region" description="Low complexity" evidence="1">
    <location>
        <begin position="146"/>
        <end position="155"/>
    </location>
</feature>
<keyword evidence="4" id="KW-1185">Reference proteome</keyword>
<feature type="domain" description="Ricin B lectin" evidence="2">
    <location>
        <begin position="192"/>
        <end position="325"/>
    </location>
</feature>
<reference evidence="3" key="1">
    <citation type="submission" date="2022-06" db="EMBL/GenBank/DDBJ databases">
        <title>Genome Sequence of Candolleomyces eurysporus.</title>
        <authorList>
            <person name="Buettner E."/>
        </authorList>
    </citation>
    <scope>NUCLEOTIDE SEQUENCE</scope>
    <source>
        <strain evidence="3">VTCC 930004</strain>
    </source>
</reference>
<feature type="region of interest" description="Disordered" evidence="1">
    <location>
        <begin position="143"/>
        <end position="166"/>
    </location>
</feature>
<dbReference type="Proteomes" id="UP001140091">
    <property type="component" value="Unassembled WGS sequence"/>
</dbReference>
<accession>A0A9W8J745</accession>
<proteinExistence type="predicted"/>
<sequence>MKYMDVGSTLYKTRQVYPFLPQVRSPPVVIMPSKSFASLFSSLLFLLPSAVLANRHFDIINNCPLSLNLLINGNFEGTLASGGSTTRDFPDVWSGVIYSDFNRGNVDTAGTVRAGFQGTNSYYYIVKDPKWLNVGINIQPIDRAPRGGPRASPAPTSAPPASPLAQCPQTGAVPAGYRVTFCPDGTIPNYQTRPNSIQPKRDPTNKCADVQGGVLQNGQPVQIYDCNGTGAQKWVIKRGGQQIMLSGTGYCLDATSASPANGVKMKIWECLPNVPAQQWTYTSQDTIVLTGTNKCLDLTDGSLANGNRIQVWDCAAGNDNQVWII</sequence>
<evidence type="ECO:0000256" key="1">
    <source>
        <dbReference type="SAM" id="MobiDB-lite"/>
    </source>
</evidence>
<dbReference type="Pfam" id="PF00652">
    <property type="entry name" value="Ricin_B_lectin"/>
    <property type="match status" value="1"/>
</dbReference>
<dbReference type="SUPFAM" id="SSF49870">
    <property type="entry name" value="Osmotin, thaumatin-like protein"/>
    <property type="match status" value="1"/>
</dbReference>